<sequence length="523" mass="55595">MDTNTINYAVYLVTDNTPAILGSRDLCEVVEASVRGGTTIVQLRDKTSDTGAMIEMGKKLHAITRKYKVPLLINDRIDVALAVGCEGVHIGQDDMELSAARKLLGPDAIIGVTVSTIEEAMVACKGGADYLGIGTVYATPTKTNTKNIIGAAGVRDILQAMADAGYDHVKTVCIGGLNAENLQRIVYQSEAPSKKLDGVAVVSALVAAPDPEAAARNLSQLFNSLPPFVKQSSAPKAETVDAILKLVPDVVKEVARGKPLSHNMTNLVVQNFAANVALAIGASPIMANYGEEAFDLCKLGGALVVNMGTVDPDGLQNYLKALRAYNSVGQPVVYDPVGAGATTLRRSAVKTILTHAYLDIIKGNEGEIRTVYGIDGHDSVQQRGVDSVSELEVSQKAELVRKLASREKNVVVMTGETDYLSDGQHTFRIDNGHVYLEMVTGTGCVLGTTISAYVAACPGDKLAATVAALLHFEIAAERAAERRDVQGPGTFVPAFLDELFKIRKETSEGRVGWLKSAKLTRLS</sequence>
<name>A0AAE0P1U1_SORBR</name>
<comment type="catalytic activity">
    <reaction evidence="1">
        <text>5-(2-hydroxyethyl)-4-methylthiazole + ATP = 4-methyl-5-(2-phosphooxyethyl)-thiazole + ADP + H(+)</text>
        <dbReference type="Rhea" id="RHEA:24212"/>
        <dbReference type="ChEBI" id="CHEBI:15378"/>
        <dbReference type="ChEBI" id="CHEBI:17957"/>
        <dbReference type="ChEBI" id="CHEBI:30616"/>
        <dbReference type="ChEBI" id="CHEBI:58296"/>
        <dbReference type="ChEBI" id="CHEBI:456216"/>
        <dbReference type="EC" id="2.7.1.50"/>
    </reaction>
</comment>
<dbReference type="InterPro" id="IPR022998">
    <property type="entry name" value="ThiamineP_synth_TenI"/>
</dbReference>
<reference evidence="19" key="1">
    <citation type="journal article" date="2023" name="Mol. Phylogenet. Evol.">
        <title>Genome-scale phylogeny and comparative genomics of the fungal order Sordariales.</title>
        <authorList>
            <person name="Hensen N."/>
            <person name="Bonometti L."/>
            <person name="Westerberg I."/>
            <person name="Brannstrom I.O."/>
            <person name="Guillou S."/>
            <person name="Cros-Aarteil S."/>
            <person name="Calhoun S."/>
            <person name="Haridas S."/>
            <person name="Kuo A."/>
            <person name="Mondo S."/>
            <person name="Pangilinan J."/>
            <person name="Riley R."/>
            <person name="LaButti K."/>
            <person name="Andreopoulos B."/>
            <person name="Lipzen A."/>
            <person name="Chen C."/>
            <person name="Yan M."/>
            <person name="Daum C."/>
            <person name="Ng V."/>
            <person name="Clum A."/>
            <person name="Steindorff A."/>
            <person name="Ohm R.A."/>
            <person name="Martin F."/>
            <person name="Silar P."/>
            <person name="Natvig D.O."/>
            <person name="Lalanne C."/>
            <person name="Gautier V."/>
            <person name="Ament-Velasquez S.L."/>
            <person name="Kruys A."/>
            <person name="Hutchinson M.I."/>
            <person name="Powell A.J."/>
            <person name="Barry K."/>
            <person name="Miller A.N."/>
            <person name="Grigoriev I.V."/>
            <person name="Debuchy R."/>
            <person name="Gladieux P."/>
            <person name="Hiltunen Thoren M."/>
            <person name="Johannesson H."/>
        </authorList>
    </citation>
    <scope>NUCLEOTIDE SEQUENCE</scope>
    <source>
        <strain evidence="19">FGSC 1904</strain>
    </source>
</reference>
<dbReference type="GO" id="GO:0009228">
    <property type="term" value="P:thiamine biosynthetic process"/>
    <property type="evidence" value="ECO:0007669"/>
    <property type="project" value="UniProtKB-KW"/>
</dbReference>
<comment type="cofactor">
    <cofactor evidence="2">
        <name>Mg(2+)</name>
        <dbReference type="ChEBI" id="CHEBI:18420"/>
    </cofactor>
</comment>
<keyword evidence="9 19" id="KW-0418">Kinase</keyword>
<comment type="similarity">
    <text evidence="16">In the C-terminal section; belongs to the Thz kinase family.</text>
</comment>
<evidence type="ECO:0000256" key="2">
    <source>
        <dbReference type="ARBA" id="ARBA00001946"/>
    </source>
</evidence>
<evidence type="ECO:0000256" key="13">
    <source>
        <dbReference type="ARBA" id="ARBA00047334"/>
    </source>
</evidence>
<comment type="function">
    <text evidence="3">Condenses 4-methyl-5-(beta-hydroxyethyl)thiazole monophosphate (THZ-P) and 2-methyl-4-amino-5-hydroxymethyl pyrimidine pyrophosphate (HMP-PP) to form thiamine monophosphate (TMP).</text>
</comment>
<dbReference type="Gene3D" id="3.40.1190.20">
    <property type="match status" value="1"/>
</dbReference>
<comment type="pathway">
    <text evidence="4">Cofactor biosynthesis; thiamine diphosphate biosynthesis; 4-methyl-5-(2-phosphoethyl)-thiazole from 5-(2-hydroxyethyl)-4-methylthiazole: step 1/1.</text>
</comment>
<evidence type="ECO:0000313" key="20">
    <source>
        <dbReference type="Proteomes" id="UP001281003"/>
    </source>
</evidence>
<evidence type="ECO:0000256" key="11">
    <source>
        <dbReference type="ARBA" id="ARBA00022842"/>
    </source>
</evidence>
<evidence type="ECO:0000256" key="17">
    <source>
        <dbReference type="ARBA" id="ARBA00061283"/>
    </source>
</evidence>
<comment type="catalytic activity">
    <reaction evidence="13">
        <text>4-methyl-5-(2-phosphooxyethyl)-thiazole + 4-amino-2-methyl-5-(diphosphooxymethyl)pyrimidine + H(+) = thiamine phosphate + diphosphate</text>
        <dbReference type="Rhea" id="RHEA:22328"/>
        <dbReference type="ChEBI" id="CHEBI:15378"/>
        <dbReference type="ChEBI" id="CHEBI:33019"/>
        <dbReference type="ChEBI" id="CHEBI:37575"/>
        <dbReference type="ChEBI" id="CHEBI:57841"/>
        <dbReference type="ChEBI" id="CHEBI:58296"/>
        <dbReference type="EC" id="2.5.1.3"/>
    </reaction>
</comment>
<dbReference type="InterPro" id="IPR029056">
    <property type="entry name" value="Ribokinase-like"/>
</dbReference>
<evidence type="ECO:0000259" key="18">
    <source>
        <dbReference type="Pfam" id="PF02581"/>
    </source>
</evidence>
<comment type="similarity">
    <text evidence="17">In the N-terminal section; belongs to the thiamine-phosphate synthase family.</text>
</comment>
<dbReference type="HAMAP" id="MF_00228">
    <property type="entry name" value="Thz_kinase"/>
    <property type="match status" value="1"/>
</dbReference>
<dbReference type="PRINTS" id="PR01099">
    <property type="entry name" value="HYETHTZKNASE"/>
</dbReference>
<keyword evidence="6" id="KW-0808">Transferase</keyword>
<gene>
    <name evidence="19" type="ORF">B0T20DRAFT_63849</name>
</gene>
<keyword evidence="20" id="KW-1185">Reference proteome</keyword>
<dbReference type="AlphaFoldDB" id="A0AAE0P1U1"/>
<keyword evidence="10" id="KW-0067">ATP-binding</keyword>
<dbReference type="NCBIfam" id="TIGR00693">
    <property type="entry name" value="thiE"/>
    <property type="match status" value="1"/>
</dbReference>
<dbReference type="CDD" id="cd01170">
    <property type="entry name" value="THZ_kinase"/>
    <property type="match status" value="1"/>
</dbReference>
<dbReference type="GO" id="GO:0005737">
    <property type="term" value="C:cytoplasm"/>
    <property type="evidence" value="ECO:0007669"/>
    <property type="project" value="TreeGrafter"/>
</dbReference>
<dbReference type="NCBIfam" id="TIGR00694">
    <property type="entry name" value="thiM"/>
    <property type="match status" value="1"/>
</dbReference>
<evidence type="ECO:0000256" key="9">
    <source>
        <dbReference type="ARBA" id="ARBA00022777"/>
    </source>
</evidence>
<dbReference type="GO" id="GO:0004417">
    <property type="term" value="F:hydroxyethylthiazole kinase activity"/>
    <property type="evidence" value="ECO:0007669"/>
    <property type="project" value="UniProtKB-EC"/>
</dbReference>
<dbReference type="GO" id="GO:0000287">
    <property type="term" value="F:magnesium ion binding"/>
    <property type="evidence" value="ECO:0007669"/>
    <property type="project" value="InterPro"/>
</dbReference>
<comment type="caution">
    <text evidence="19">The sequence shown here is derived from an EMBL/GenBank/DDBJ whole genome shotgun (WGS) entry which is preliminary data.</text>
</comment>
<dbReference type="PANTHER" id="PTHR20857:SF23">
    <property type="entry name" value="THIAMINE BIOSYNTHETIC BIFUNCTIONAL ENZYME"/>
    <property type="match status" value="1"/>
</dbReference>
<dbReference type="NCBIfam" id="NF006830">
    <property type="entry name" value="PRK09355.1"/>
    <property type="match status" value="1"/>
</dbReference>
<dbReference type="InterPro" id="IPR000417">
    <property type="entry name" value="Hyethyz_kinase"/>
</dbReference>
<dbReference type="InterPro" id="IPR034291">
    <property type="entry name" value="TMP_synthase"/>
</dbReference>
<dbReference type="FunFam" id="3.40.1190.20:FF:000042">
    <property type="entry name" value="Probable thiamine biosynthetic bifunctional enzyme"/>
    <property type="match status" value="1"/>
</dbReference>
<dbReference type="HAMAP" id="MF_00097">
    <property type="entry name" value="TMP_synthase"/>
    <property type="match status" value="1"/>
</dbReference>
<organism evidence="19 20">
    <name type="scientific">Sordaria brevicollis</name>
    <dbReference type="NCBI Taxonomy" id="83679"/>
    <lineage>
        <taxon>Eukaryota</taxon>
        <taxon>Fungi</taxon>
        <taxon>Dikarya</taxon>
        <taxon>Ascomycota</taxon>
        <taxon>Pezizomycotina</taxon>
        <taxon>Sordariomycetes</taxon>
        <taxon>Sordariomycetidae</taxon>
        <taxon>Sordariales</taxon>
        <taxon>Sordariaceae</taxon>
        <taxon>Sordaria</taxon>
    </lineage>
</organism>
<dbReference type="InterPro" id="IPR036206">
    <property type="entry name" value="ThiamineP_synth_sf"/>
</dbReference>
<dbReference type="GO" id="GO:0004789">
    <property type="term" value="F:thiamine-phosphate diphosphorylase activity"/>
    <property type="evidence" value="ECO:0007669"/>
    <property type="project" value="UniProtKB-EC"/>
</dbReference>
<evidence type="ECO:0000256" key="15">
    <source>
        <dbReference type="ARBA" id="ARBA00047883"/>
    </source>
</evidence>
<evidence type="ECO:0000256" key="8">
    <source>
        <dbReference type="ARBA" id="ARBA00022741"/>
    </source>
</evidence>
<keyword evidence="7" id="KW-0479">Metal-binding</keyword>
<evidence type="ECO:0000256" key="6">
    <source>
        <dbReference type="ARBA" id="ARBA00022679"/>
    </source>
</evidence>
<dbReference type="SUPFAM" id="SSF51391">
    <property type="entry name" value="Thiamin phosphate synthase"/>
    <property type="match status" value="1"/>
</dbReference>
<reference evidence="19" key="2">
    <citation type="submission" date="2023-07" db="EMBL/GenBank/DDBJ databases">
        <authorList>
            <consortium name="Lawrence Berkeley National Laboratory"/>
            <person name="Haridas S."/>
            <person name="Hensen N."/>
            <person name="Bonometti L."/>
            <person name="Westerberg I."/>
            <person name="Brannstrom I.O."/>
            <person name="Guillou S."/>
            <person name="Cros-Aarteil S."/>
            <person name="Calhoun S."/>
            <person name="Kuo A."/>
            <person name="Mondo S."/>
            <person name="Pangilinan J."/>
            <person name="Riley R."/>
            <person name="LaButti K."/>
            <person name="Andreopoulos B."/>
            <person name="Lipzen A."/>
            <person name="Chen C."/>
            <person name="Yanf M."/>
            <person name="Daum C."/>
            <person name="Ng V."/>
            <person name="Clum A."/>
            <person name="Steindorff A."/>
            <person name="Ohm R."/>
            <person name="Martin F."/>
            <person name="Silar P."/>
            <person name="Natvig D."/>
            <person name="Lalanne C."/>
            <person name="Gautier V."/>
            <person name="Ament-velasquez S.L."/>
            <person name="Kruys A."/>
            <person name="Hutchinson M.I."/>
            <person name="Powell A.J."/>
            <person name="Barry K."/>
            <person name="Miller A.N."/>
            <person name="Grigoriev I.V."/>
            <person name="Debuchy R."/>
            <person name="Gladieux P."/>
            <person name="Thoren M.H."/>
            <person name="Johannesson H."/>
        </authorList>
    </citation>
    <scope>NUCLEOTIDE SEQUENCE</scope>
    <source>
        <strain evidence="19">FGSC 1904</strain>
    </source>
</reference>
<evidence type="ECO:0000313" key="19">
    <source>
        <dbReference type="EMBL" id="KAK3391737.1"/>
    </source>
</evidence>
<dbReference type="CDD" id="cd00564">
    <property type="entry name" value="TMP_TenI"/>
    <property type="match status" value="1"/>
</dbReference>
<accession>A0AAE0P1U1</accession>
<dbReference type="Gene3D" id="3.20.20.70">
    <property type="entry name" value="Aldolase class I"/>
    <property type="match status" value="1"/>
</dbReference>
<evidence type="ECO:0000256" key="14">
    <source>
        <dbReference type="ARBA" id="ARBA00047851"/>
    </source>
</evidence>
<evidence type="ECO:0000256" key="5">
    <source>
        <dbReference type="ARBA" id="ARBA00005165"/>
    </source>
</evidence>
<dbReference type="GO" id="GO:0005524">
    <property type="term" value="F:ATP binding"/>
    <property type="evidence" value="ECO:0007669"/>
    <property type="project" value="UniProtKB-KW"/>
</dbReference>
<dbReference type="Pfam" id="PF02110">
    <property type="entry name" value="HK"/>
    <property type="match status" value="1"/>
</dbReference>
<dbReference type="Proteomes" id="UP001281003">
    <property type="component" value="Unassembled WGS sequence"/>
</dbReference>
<evidence type="ECO:0000256" key="3">
    <source>
        <dbReference type="ARBA" id="ARBA00003814"/>
    </source>
</evidence>
<keyword evidence="8" id="KW-0547">Nucleotide-binding</keyword>
<evidence type="ECO:0000256" key="4">
    <source>
        <dbReference type="ARBA" id="ARBA00004868"/>
    </source>
</evidence>
<protein>
    <submittedName>
        <fullName evidence="19">Hydroxyethylthiazole kinase family-domain-containing protein</fullName>
    </submittedName>
</protein>
<evidence type="ECO:0000256" key="10">
    <source>
        <dbReference type="ARBA" id="ARBA00022840"/>
    </source>
</evidence>
<keyword evidence="11" id="KW-0460">Magnesium</keyword>
<evidence type="ECO:0000256" key="1">
    <source>
        <dbReference type="ARBA" id="ARBA00001771"/>
    </source>
</evidence>
<comment type="catalytic activity">
    <reaction evidence="15">
        <text>2-[(2R,5Z)-2-carboxy-4-methylthiazol-5(2H)-ylidene]ethyl phosphate + 4-amino-2-methyl-5-(diphosphooxymethyl)pyrimidine + 2 H(+) = thiamine phosphate + CO2 + diphosphate</text>
        <dbReference type="Rhea" id="RHEA:47844"/>
        <dbReference type="ChEBI" id="CHEBI:15378"/>
        <dbReference type="ChEBI" id="CHEBI:16526"/>
        <dbReference type="ChEBI" id="CHEBI:33019"/>
        <dbReference type="ChEBI" id="CHEBI:37575"/>
        <dbReference type="ChEBI" id="CHEBI:57841"/>
        <dbReference type="ChEBI" id="CHEBI:62899"/>
        <dbReference type="EC" id="2.5.1.3"/>
    </reaction>
</comment>
<comment type="catalytic activity">
    <reaction evidence="14">
        <text>2-(2-carboxy-4-methylthiazol-5-yl)ethyl phosphate + 4-amino-2-methyl-5-(diphosphooxymethyl)pyrimidine + 2 H(+) = thiamine phosphate + CO2 + diphosphate</text>
        <dbReference type="Rhea" id="RHEA:47848"/>
        <dbReference type="ChEBI" id="CHEBI:15378"/>
        <dbReference type="ChEBI" id="CHEBI:16526"/>
        <dbReference type="ChEBI" id="CHEBI:33019"/>
        <dbReference type="ChEBI" id="CHEBI:37575"/>
        <dbReference type="ChEBI" id="CHEBI:57841"/>
        <dbReference type="ChEBI" id="CHEBI:62890"/>
        <dbReference type="EC" id="2.5.1.3"/>
    </reaction>
</comment>
<comment type="pathway">
    <text evidence="5">Cofactor biosynthesis; thiamine diphosphate biosynthesis; thiamine phosphate from 4-amino-2-methyl-5-diphosphomethylpyrimidine and 4-methyl-5-(2-phosphoethyl)-thiazole: step 1/1.</text>
</comment>
<evidence type="ECO:0000256" key="16">
    <source>
        <dbReference type="ARBA" id="ARBA00061146"/>
    </source>
</evidence>
<dbReference type="FunFam" id="3.20.20.70:FF:000104">
    <property type="entry name" value="Thiamine biosynthetic bifunctional enzyme"/>
    <property type="match status" value="1"/>
</dbReference>
<feature type="domain" description="Thiamine phosphate synthase/TenI" evidence="18">
    <location>
        <begin position="10"/>
        <end position="205"/>
    </location>
</feature>
<evidence type="ECO:0000256" key="12">
    <source>
        <dbReference type="ARBA" id="ARBA00022977"/>
    </source>
</evidence>
<dbReference type="Pfam" id="PF02581">
    <property type="entry name" value="TMP-TENI"/>
    <property type="match status" value="1"/>
</dbReference>
<dbReference type="SUPFAM" id="SSF53613">
    <property type="entry name" value="Ribokinase-like"/>
    <property type="match status" value="1"/>
</dbReference>
<dbReference type="PANTHER" id="PTHR20857">
    <property type="entry name" value="THIAMINE-PHOSPHATE PYROPHOSPHORYLASE"/>
    <property type="match status" value="1"/>
</dbReference>
<evidence type="ECO:0000256" key="7">
    <source>
        <dbReference type="ARBA" id="ARBA00022723"/>
    </source>
</evidence>
<dbReference type="EMBL" id="JAUTDP010000012">
    <property type="protein sequence ID" value="KAK3391737.1"/>
    <property type="molecule type" value="Genomic_DNA"/>
</dbReference>
<proteinExistence type="inferred from homology"/>
<dbReference type="InterPro" id="IPR013785">
    <property type="entry name" value="Aldolase_TIM"/>
</dbReference>
<keyword evidence="12" id="KW-0784">Thiamine biosynthesis</keyword>